<evidence type="ECO:0000313" key="1">
    <source>
        <dbReference type="EMBL" id="CAK7913320.1"/>
    </source>
</evidence>
<keyword evidence="2" id="KW-1185">Reference proteome</keyword>
<organism evidence="1 2">
    <name type="scientific">[Candida] anglica</name>
    <dbReference type="NCBI Taxonomy" id="148631"/>
    <lineage>
        <taxon>Eukaryota</taxon>
        <taxon>Fungi</taxon>
        <taxon>Dikarya</taxon>
        <taxon>Ascomycota</taxon>
        <taxon>Saccharomycotina</taxon>
        <taxon>Pichiomycetes</taxon>
        <taxon>Debaryomycetaceae</taxon>
        <taxon>Kurtzmaniella</taxon>
    </lineage>
</organism>
<evidence type="ECO:0000313" key="2">
    <source>
        <dbReference type="Proteomes" id="UP001497600"/>
    </source>
</evidence>
<gene>
    <name evidence="1" type="ORF">CAAN4_F11166</name>
</gene>
<name>A0ABP0EH86_9ASCO</name>
<dbReference type="EMBL" id="OZ004258">
    <property type="protein sequence ID" value="CAK7913320.1"/>
    <property type="molecule type" value="Genomic_DNA"/>
</dbReference>
<proteinExistence type="predicted"/>
<protein>
    <submittedName>
        <fullName evidence="1">Uncharacterized protein</fullName>
    </submittedName>
</protein>
<sequence>MIWGLLYYLTMYTVYGLVIESNLAAKSTLVDIRDQKISIESTLKELMFVQKGNEIEEVNHSTKLLILSRSLLEPQAFSQLGLPIDENPMTLNVDYNGDSLNASIPVNTKVMVIFNMTTVNSGVPSSENPPFTLPQSIYFSDYFLMVPFLSNATQIDASYFKHPVLSKGILEVHKKNIPLIHKSFNSDNPILVFVFTSRKSEKSVPIISSGKFLGRQNSKFFDSFVHHWLQATGSLDEVKHSQFCNINGEFSKTDHCIQIDEETNSLKFSYPYRDTSPYRLERRDLNDELQNLAENIFDKANDFKDLLKETSENVRSKASSRPRIRTSLLNGGILRGKETEEEEPEEEGIGLERYDPYDTSSIESYRGISNLKKRQGGTSAPTYNLHPTLPRSKKYAQVIFPQALQSSNVIYTEPSWLQVFGYQ</sequence>
<accession>A0ABP0EH86</accession>
<dbReference type="Proteomes" id="UP001497600">
    <property type="component" value="Chromosome F"/>
</dbReference>
<reference evidence="1 2" key="1">
    <citation type="submission" date="2024-01" db="EMBL/GenBank/DDBJ databases">
        <authorList>
            <consortium name="Genoscope - CEA"/>
            <person name="William W."/>
        </authorList>
    </citation>
    <scope>NUCLEOTIDE SEQUENCE [LARGE SCALE GENOMIC DNA]</scope>
    <source>
        <strain evidence="1 2">29B2s-10</strain>
    </source>
</reference>